<dbReference type="RefSeq" id="WP_376731874.1">
    <property type="nucleotide sequence ID" value="NZ_JAYMRP010000006.1"/>
</dbReference>
<reference evidence="2 3" key="1">
    <citation type="submission" date="2024-01" db="EMBL/GenBank/DDBJ databases">
        <title>Genome mining of biosynthetic gene clusters to explore secondary metabolites of Streptomyces sp.</title>
        <authorList>
            <person name="Baig A."/>
            <person name="Ajitkumar Shintre N."/>
            <person name="Kumar H."/>
            <person name="Anbarasu A."/>
            <person name="Ramaiah S."/>
        </authorList>
    </citation>
    <scope>NUCLEOTIDE SEQUENCE [LARGE SCALE GENOMIC DNA]</scope>
    <source>
        <strain evidence="2 3">A57</strain>
    </source>
</reference>
<dbReference type="Proteomes" id="UP001585080">
    <property type="component" value="Unassembled WGS sequence"/>
</dbReference>
<feature type="signal peptide" evidence="1">
    <location>
        <begin position="1"/>
        <end position="30"/>
    </location>
</feature>
<name>A0ABV5E803_9ACTN</name>
<evidence type="ECO:0008006" key="4">
    <source>
        <dbReference type="Google" id="ProtNLM"/>
    </source>
</evidence>
<keyword evidence="1" id="KW-0732">Signal</keyword>
<comment type="caution">
    <text evidence="2">The sequence shown here is derived from an EMBL/GenBank/DDBJ whole genome shotgun (WGS) entry which is preliminary data.</text>
</comment>
<gene>
    <name evidence="2" type="ORF">VSS16_09630</name>
</gene>
<accession>A0ABV5E803</accession>
<dbReference type="EMBL" id="JAYMRP010000006">
    <property type="protein sequence ID" value="MFB8772990.1"/>
    <property type="molecule type" value="Genomic_DNA"/>
</dbReference>
<evidence type="ECO:0000313" key="3">
    <source>
        <dbReference type="Proteomes" id="UP001585080"/>
    </source>
</evidence>
<evidence type="ECO:0000256" key="1">
    <source>
        <dbReference type="SAM" id="SignalP"/>
    </source>
</evidence>
<sequence length="92" mass="9444">MNLRAKTASVLGAAAIATASLVAMPGTAHAAYPKCDSAKNITTADGTFRQPYYTGTGSRNCVMGSGYTSPGVVVLQVVLNDCYARDLVVDGV</sequence>
<evidence type="ECO:0000313" key="2">
    <source>
        <dbReference type="EMBL" id="MFB8772990.1"/>
    </source>
</evidence>
<feature type="chain" id="PRO_5046515462" description="Secreted protein" evidence="1">
    <location>
        <begin position="31"/>
        <end position="92"/>
    </location>
</feature>
<keyword evidence="3" id="KW-1185">Reference proteome</keyword>
<proteinExistence type="predicted"/>
<organism evidence="2 3">
    <name type="scientific">Streptomyces broussonetiae</name>
    <dbReference type="NCBI Taxonomy" id="2686304"/>
    <lineage>
        <taxon>Bacteria</taxon>
        <taxon>Bacillati</taxon>
        <taxon>Actinomycetota</taxon>
        <taxon>Actinomycetes</taxon>
        <taxon>Kitasatosporales</taxon>
        <taxon>Streptomycetaceae</taxon>
        <taxon>Streptomyces</taxon>
    </lineage>
</organism>
<protein>
    <recommendedName>
        <fullName evidence="4">Secreted protein</fullName>
    </recommendedName>
</protein>